<proteinExistence type="predicted"/>
<gene>
    <name evidence="1" type="primary">38</name>
    <name evidence="1" type="ORF">SEA_XAVIA_38</name>
</gene>
<dbReference type="Pfam" id="PF04255">
    <property type="entry name" value="DUF433"/>
    <property type="match status" value="1"/>
</dbReference>
<organism evidence="1 2">
    <name type="scientific">Mycobacterium phage Xavia</name>
    <dbReference type="NCBI Taxonomy" id="2178923"/>
    <lineage>
        <taxon>Viruses</taxon>
        <taxon>Duplodnaviria</taxon>
        <taxon>Heunggongvirae</taxon>
        <taxon>Uroviricota</taxon>
        <taxon>Caudoviricetes</taxon>
        <taxon>Pclasvirinae</taxon>
        <taxon>Xaviavirus</taxon>
        <taxon>Xaviavirus xavia</taxon>
    </lineage>
</organism>
<dbReference type="GeneID" id="60336970"/>
<dbReference type="InterPro" id="IPR007367">
    <property type="entry name" value="DUF433"/>
</dbReference>
<protein>
    <submittedName>
        <fullName evidence="1">Antitoxin</fullName>
    </submittedName>
</protein>
<dbReference type="KEGG" id="vg:60336970"/>
<dbReference type="InterPro" id="IPR009057">
    <property type="entry name" value="Homeodomain-like_sf"/>
</dbReference>
<evidence type="ECO:0000313" key="2">
    <source>
        <dbReference type="Proteomes" id="UP000246903"/>
    </source>
</evidence>
<dbReference type="InterPro" id="IPR036388">
    <property type="entry name" value="WH-like_DNA-bd_sf"/>
</dbReference>
<evidence type="ECO:0000313" key="1">
    <source>
        <dbReference type="EMBL" id="AWN02640.1"/>
    </source>
</evidence>
<accession>A0A2U8UHQ2</accession>
<dbReference type="Proteomes" id="UP000246903">
    <property type="component" value="Segment"/>
</dbReference>
<dbReference type="Gene3D" id="1.10.10.10">
    <property type="entry name" value="Winged helix-like DNA-binding domain superfamily/Winged helix DNA-binding domain"/>
    <property type="match status" value="1"/>
</dbReference>
<reference evidence="2" key="1">
    <citation type="submission" date="2018-04" db="EMBL/GenBank/DDBJ databases">
        <authorList>
            <person name="Go L.Y."/>
            <person name="Mitchell J.A."/>
        </authorList>
    </citation>
    <scope>NUCLEOTIDE SEQUENCE [LARGE SCALE GENOMIC DNA]</scope>
</reference>
<name>A0A2U8UHQ2_9CAUD</name>
<dbReference type="SUPFAM" id="SSF46689">
    <property type="entry name" value="Homeodomain-like"/>
    <property type="match status" value="1"/>
</dbReference>
<dbReference type="EMBL" id="MH230879">
    <property type="protein sequence ID" value="AWN02640.1"/>
    <property type="molecule type" value="Genomic_DNA"/>
</dbReference>
<dbReference type="RefSeq" id="YP_009965245.1">
    <property type="nucleotide sequence ID" value="NC_051740.1"/>
</dbReference>
<sequence>MAFPVDLTVALTGATRSQLANWRQPPVVLAPEYGSKPVALYSFRDLTALRMLAYIRARTSMQRIRVAMDTLERFNYTDHPSAYKLVTDGASIFLVEEGHAIDLVKRPGQAVLAGLEEVFAPFVNFRNRQVGDFLRPREELALSPARLGGWPCVRGTRVGYDTVANLQRGPRPVSASEVQRFYPNVSAKAALEALDWDEEVRAS</sequence>
<keyword evidence="2" id="KW-1185">Reference proteome</keyword>